<organism evidence="3 4">
    <name type="scientific">Paenibacillus stellifer</name>
    <dbReference type="NCBI Taxonomy" id="169760"/>
    <lineage>
        <taxon>Bacteria</taxon>
        <taxon>Bacillati</taxon>
        <taxon>Bacillota</taxon>
        <taxon>Bacilli</taxon>
        <taxon>Bacillales</taxon>
        <taxon>Paenibacillaceae</taxon>
        <taxon>Paenibacillus</taxon>
    </lineage>
</organism>
<keyword evidence="4" id="KW-1185">Reference proteome</keyword>
<dbReference type="AlphaFoldDB" id="A0A089N4E1"/>
<proteinExistence type="predicted"/>
<name>A0A089N4E1_9BACL</name>
<feature type="signal peptide" evidence="2">
    <location>
        <begin position="1"/>
        <end position="24"/>
    </location>
</feature>
<evidence type="ECO:0000256" key="1">
    <source>
        <dbReference type="SAM" id="MobiDB-lite"/>
    </source>
</evidence>
<dbReference type="EMBL" id="CP009286">
    <property type="protein sequence ID" value="AIQ63614.1"/>
    <property type="molecule type" value="Genomic_DNA"/>
</dbReference>
<dbReference type="RefSeq" id="WP_038695281.1">
    <property type="nucleotide sequence ID" value="NZ_CP009286.1"/>
</dbReference>
<accession>A0A089N4E1</accession>
<protein>
    <recommendedName>
        <fullName evidence="5">FAD/FMN-containing dehydrogenase</fullName>
    </recommendedName>
</protein>
<evidence type="ECO:0000313" key="3">
    <source>
        <dbReference type="EMBL" id="AIQ63614.1"/>
    </source>
</evidence>
<gene>
    <name evidence="3" type="ORF">PSTEL_11520</name>
</gene>
<evidence type="ECO:0000256" key="2">
    <source>
        <dbReference type="SAM" id="SignalP"/>
    </source>
</evidence>
<dbReference type="HOGENOM" id="CLU_171055_0_0_9"/>
<evidence type="ECO:0000313" key="4">
    <source>
        <dbReference type="Proteomes" id="UP000029507"/>
    </source>
</evidence>
<dbReference type="Proteomes" id="UP000029507">
    <property type="component" value="Chromosome"/>
</dbReference>
<feature type="compositionally biased region" description="Low complexity" evidence="1">
    <location>
        <begin position="67"/>
        <end position="84"/>
    </location>
</feature>
<feature type="chain" id="PRO_5001847733" description="FAD/FMN-containing dehydrogenase" evidence="2">
    <location>
        <begin position="25"/>
        <end position="84"/>
    </location>
</feature>
<dbReference type="KEGG" id="pste:PSTEL_11520"/>
<evidence type="ECO:0008006" key="5">
    <source>
        <dbReference type="Google" id="ProtNLM"/>
    </source>
</evidence>
<sequence length="84" mass="9038">MKKKLWISLGAIVLTLGIGTAVYAADTNSSFQQMLPSMKQMHPKLTDQQLEKMHNACQQQGGNAGTMMKSGGMMKSGSGMMNSI</sequence>
<dbReference type="OrthoDB" id="2166958at2"/>
<feature type="region of interest" description="Disordered" evidence="1">
    <location>
        <begin position="59"/>
        <end position="84"/>
    </location>
</feature>
<reference evidence="3 4" key="1">
    <citation type="submission" date="2014-08" db="EMBL/GenBank/DDBJ databases">
        <title>Comparative genomics of the Paenibacillus odorifer group.</title>
        <authorList>
            <person name="den Bakker H.C."/>
            <person name="Tsai Y.-C."/>
            <person name="Martin N."/>
            <person name="Korlach J."/>
            <person name="Wiedmann M."/>
        </authorList>
    </citation>
    <scope>NUCLEOTIDE SEQUENCE [LARGE SCALE GENOMIC DNA]</scope>
    <source>
        <strain evidence="3 4">DSM 14472</strain>
    </source>
</reference>
<keyword evidence="2" id="KW-0732">Signal</keyword>